<comment type="subcellular location">
    <subcellularLocation>
        <location evidence="1">Membrane</location>
        <topology evidence="1">Multi-pass membrane protein</topology>
    </subcellularLocation>
</comment>
<dbReference type="PANTHER" id="PTHR10877">
    <property type="entry name" value="POLYCYSTIN FAMILY MEMBER"/>
    <property type="match status" value="1"/>
</dbReference>
<evidence type="ECO:0000256" key="5">
    <source>
        <dbReference type="ARBA" id="ARBA00023136"/>
    </source>
</evidence>
<feature type="transmembrane region" description="Helical" evidence="7">
    <location>
        <begin position="390"/>
        <end position="416"/>
    </location>
</feature>
<organism evidence="10">
    <name type="scientific">Leptocylindrus danicus</name>
    <dbReference type="NCBI Taxonomy" id="163516"/>
    <lineage>
        <taxon>Eukaryota</taxon>
        <taxon>Sar</taxon>
        <taxon>Stramenopiles</taxon>
        <taxon>Ochrophyta</taxon>
        <taxon>Bacillariophyta</taxon>
        <taxon>Coscinodiscophyceae</taxon>
        <taxon>Chaetocerotophycidae</taxon>
        <taxon>Leptocylindrales</taxon>
        <taxon>Leptocylindraceae</taxon>
        <taxon>Leptocylindrus</taxon>
    </lineage>
</organism>
<keyword evidence="3 7" id="KW-0812">Transmembrane</keyword>
<evidence type="ECO:0000259" key="9">
    <source>
        <dbReference type="Pfam" id="PF20519"/>
    </source>
</evidence>
<comment type="similarity">
    <text evidence="2">Belongs to the polycystin family.</text>
</comment>
<feature type="transmembrane region" description="Helical" evidence="7">
    <location>
        <begin position="596"/>
        <end position="621"/>
    </location>
</feature>
<feature type="compositionally biased region" description="Polar residues" evidence="6">
    <location>
        <begin position="888"/>
        <end position="899"/>
    </location>
</feature>
<proteinExistence type="inferred from homology"/>
<evidence type="ECO:0000256" key="6">
    <source>
        <dbReference type="SAM" id="MobiDB-lite"/>
    </source>
</evidence>
<evidence type="ECO:0000256" key="3">
    <source>
        <dbReference type="ARBA" id="ARBA00022692"/>
    </source>
</evidence>
<feature type="transmembrane region" description="Helical" evidence="7">
    <location>
        <begin position="515"/>
        <end position="534"/>
    </location>
</feature>
<gene>
    <name evidence="10" type="ORF">LDAN0321_LOCUS6161</name>
</gene>
<dbReference type="InterPro" id="IPR051223">
    <property type="entry name" value="Polycystin"/>
</dbReference>
<evidence type="ECO:0000256" key="1">
    <source>
        <dbReference type="ARBA" id="ARBA00004141"/>
    </source>
</evidence>
<feature type="transmembrane region" description="Helical" evidence="7">
    <location>
        <begin position="654"/>
        <end position="680"/>
    </location>
</feature>
<feature type="region of interest" description="Disordered" evidence="6">
    <location>
        <begin position="707"/>
        <end position="729"/>
    </location>
</feature>
<reference evidence="10" key="1">
    <citation type="submission" date="2021-01" db="EMBL/GenBank/DDBJ databases">
        <authorList>
            <person name="Corre E."/>
            <person name="Pelletier E."/>
            <person name="Niang G."/>
            <person name="Scheremetjew M."/>
            <person name="Finn R."/>
            <person name="Kale V."/>
            <person name="Holt S."/>
            <person name="Cochrane G."/>
            <person name="Meng A."/>
            <person name="Brown T."/>
            <person name="Cohen L."/>
        </authorList>
    </citation>
    <scope>NUCLEOTIDE SEQUENCE</scope>
    <source>
        <strain evidence="10">B650</strain>
    </source>
</reference>
<dbReference type="Pfam" id="PF20519">
    <property type="entry name" value="Polycystin_dom"/>
    <property type="match status" value="1"/>
</dbReference>
<evidence type="ECO:0008006" key="11">
    <source>
        <dbReference type="Google" id="ProtNLM"/>
    </source>
</evidence>
<evidence type="ECO:0000256" key="2">
    <source>
        <dbReference type="ARBA" id="ARBA00007200"/>
    </source>
</evidence>
<dbReference type="PANTHER" id="PTHR10877:SF183">
    <property type="entry name" value="AT14535P-RELATED"/>
    <property type="match status" value="1"/>
</dbReference>
<feature type="compositionally biased region" description="Low complexity" evidence="6">
    <location>
        <begin position="830"/>
        <end position="840"/>
    </location>
</feature>
<feature type="transmembrane region" description="Helical" evidence="7">
    <location>
        <begin position="41"/>
        <end position="61"/>
    </location>
</feature>
<dbReference type="InterPro" id="IPR046791">
    <property type="entry name" value="Polycystin_dom"/>
</dbReference>
<feature type="transmembrane region" description="Helical" evidence="7">
    <location>
        <begin position="1118"/>
        <end position="1143"/>
    </location>
</feature>
<name>A0A7S2K6K0_9STRA</name>
<evidence type="ECO:0000256" key="7">
    <source>
        <dbReference type="SAM" id="Phobius"/>
    </source>
</evidence>
<dbReference type="GO" id="GO:0016020">
    <property type="term" value="C:membrane"/>
    <property type="evidence" value="ECO:0007669"/>
    <property type="project" value="UniProtKB-SubCell"/>
</dbReference>
<keyword evidence="4 7" id="KW-1133">Transmembrane helix</keyword>
<dbReference type="Pfam" id="PF08016">
    <property type="entry name" value="PKD_channel"/>
    <property type="match status" value="1"/>
</dbReference>
<feature type="region of interest" description="Disordered" evidence="6">
    <location>
        <begin position="829"/>
        <end position="854"/>
    </location>
</feature>
<feature type="domain" description="Polycystin cation channel PKD1/PKD2" evidence="8">
    <location>
        <begin position="551"/>
        <end position="684"/>
    </location>
</feature>
<dbReference type="EMBL" id="HBGY01009774">
    <property type="protein sequence ID" value="CAD9567897.1"/>
    <property type="molecule type" value="Transcribed_RNA"/>
</dbReference>
<feature type="compositionally biased region" description="Acidic residues" evidence="6">
    <location>
        <begin position="715"/>
        <end position="727"/>
    </location>
</feature>
<keyword evidence="5 7" id="KW-0472">Membrane</keyword>
<evidence type="ECO:0000259" key="8">
    <source>
        <dbReference type="Pfam" id="PF08016"/>
    </source>
</evidence>
<accession>A0A7S2K6K0</accession>
<feature type="transmembrane region" description="Helical" evidence="7">
    <location>
        <begin position="570"/>
        <end position="589"/>
    </location>
</feature>
<protein>
    <recommendedName>
        <fullName evidence="11">Polycystin cation channel PKD1/PKD2 domain-containing protein</fullName>
    </recommendedName>
</protein>
<sequence length="1377" mass="156736">MFDFGLTLGDVVAPLRSNLVERLEKIEKRSEERKNTASRKIVVLVIYVAFLLAYSITAVTGRNNAAIFHTQDRLKTLFSTRKYSDTNAYGEQLLTVRDLYEWLNSTFLDAAYGTQSFDGDPRMDKPAHNRTDLIGGFKSVANRRGFTAGQNMLLGGIRISQVRGKENYCGGEYNGGLLYLPVGPADGYVEEEEEVMSEGNNASSSSLSSTDALFGQDRRFFCYPTFDKQEESHTDFAPEARVCNMEDYDFENPPKDGCNGTRYIDSNEKASPYVYNKLPPDRRNQFLDILNFDYPNAGYVEVLPNTNATTAKQKIASLFDNGFIDYQTRALFVDMTYWSLNLNVLVSMRFVFEMPVEGTIFSSVETFVADFYTCTPFELEICDAQDFVNIGFVLLCFFLVFMVMSLTLLQVCLWTYKIASWHFGLHARNRRQDNECFETISEYSMRHAERPSIAQPVNRRRNVKFDVSEELSDEEVGFDRRRVPMSKSFYAIRKAQTAPLWRKFWSAMKQSSGGWWFWHSFLFLQLSLFLSFFFSKLIAFDLAPDQFNVGGDNYINFRTSAEWFVKADSLNALFIFFSWLRLFEVITFFTSYSWKWFSFMLITFLVGSAISLQVAFGYYIYNYRTFEASFFATINSLRGDIPFTELAQIIDSGALGLVFAITYCFILIGVFVHLIMAILLNVMKGARQKFQVDLEYHLEERREKFRTEDNGSYVPEDDTDSFTDEDSTASLDSTDHALLDHRRRLRRARRRTNRKTFFDTVNDFVDTDPVLGRRARPKDTDSQPSIGDIVELDASGDVDRHYSFFNPYTPTWSCNAKGRKCLKYMQQRCNKSTSSPSSSPKKNKEETEIRSGGGKNIHVVTEMNNQHSNHSGSPALQRDATRQLVSSPSILRNGSNYGKQQKLDVPSTDKNQESRTIVKPFADEMSLDDVLRHLEFVLPRGAFGVSQKTVVALKMFGFETPNQVAENLMKAIDVSSTYFDLFSKQQKVEPIVYSVAETDVREIDLNRPSHRSISDIMAAIIGDKTRLFISVSFSLGALFNKKQEVVSSLVGKLLRQADEDTGQIPLSKVVAFLEDMGIYLRASAKRSLNYLFGCDLSMSSRDVNANEKQMLSVSSFRLGFSIGAPFVYLESLAVIIFATLPLLSDTRKPLEILSRQMPNYAELSGSLLAEICDQMYVLLADTAGNRKRVDIPFDVVLEIDRIFVMAEAAMTPNLEEEWPAKVSHVIMNKVDDLNQLQAQVLDGVNDTDIILALQQYKGMLQSILGDSRSNAFDAVHIQLSLERELLRIWQQDGINFFQVRDRVKDIAVFSPSARTSFSIDDNNWAVLGEGEGAGEDDRTSSLRRADSRDERLTEVDTFLEAVLKRSESKPTFWNDFG</sequence>
<evidence type="ECO:0000313" key="10">
    <source>
        <dbReference type="EMBL" id="CAD9567897.1"/>
    </source>
</evidence>
<evidence type="ECO:0000256" key="4">
    <source>
        <dbReference type="ARBA" id="ARBA00022989"/>
    </source>
</evidence>
<dbReference type="InterPro" id="IPR013122">
    <property type="entry name" value="PKD1_2_channel"/>
</dbReference>
<feature type="region of interest" description="Disordered" evidence="6">
    <location>
        <begin position="888"/>
        <end position="912"/>
    </location>
</feature>
<feature type="domain" description="Polycystin" evidence="9">
    <location>
        <begin position="293"/>
        <end position="365"/>
    </location>
</feature>